<evidence type="ECO:0000313" key="4">
    <source>
        <dbReference type="EMBL" id="OUS42682.1"/>
    </source>
</evidence>
<gene>
    <name evidence="4" type="ORF">BE221DRAFT_201540</name>
    <name evidence="3" type="ORF">OT_ostta16g00260</name>
</gene>
<feature type="region of interest" description="Disordered" evidence="1">
    <location>
        <begin position="29"/>
        <end position="51"/>
    </location>
</feature>
<dbReference type="Proteomes" id="UP000009170">
    <property type="component" value="Unassembled WGS sequence"/>
</dbReference>
<dbReference type="SUPFAM" id="SSF49764">
    <property type="entry name" value="HSP20-like chaperones"/>
    <property type="match status" value="1"/>
</dbReference>
<sequence>MEPHAAAYNPSLDAVSDGAVQARAWKEYKENGTAGGQKEKETLDEEDVVEEKKKDYGKHYPCVWTKDPHGGGYRIDKGPGARSGYDALEQKSDGTMIARAPGYEKPQTGPTTNFVGNHMTQGAIDLVQYELTKLDPGREIQRTRLDRARGIVRKLPELTAVSREDPSPCDVRASIEKFSWWDTGERIQLRIRHCDLQSAILDEISVEYADRRVSIEIQKVTSNVLSKHAYILVLEHLFRAIIPELCTRLVDDEGLLINLTKADHSIRWLNLRAPPVMSLPPKVSSGLVLQQQTLDMRALRAKLIGDREGKLAPKLEWLTTNVAEMYDVPFDQFESISTADTIECVRTQIDCGDYVEALSFITRGLRDSTISASEKVVLLEFRAQANVQLGSLKDAVSDYSEILEVQPSAVMFFKKASVREQLEDYHGALIDYENAQALNGKDVKVLEAIRRVRECSTAKTRMEEEEQRYSSVGDGFQSVPRPCLPQFENRGKAGACF</sequence>
<dbReference type="SUPFAM" id="SSF48452">
    <property type="entry name" value="TPR-like"/>
    <property type="match status" value="1"/>
</dbReference>
<keyword evidence="5" id="KW-1185">Reference proteome</keyword>
<name>A0A096P8E1_OSTTA</name>
<dbReference type="AlphaFoldDB" id="A0A096P8E1"/>
<dbReference type="Proteomes" id="UP000195557">
    <property type="component" value="Unassembled WGS sequence"/>
</dbReference>
<accession>A0A096P8E1</accession>
<dbReference type="InParanoid" id="A0A096P8E1"/>
<dbReference type="InterPro" id="IPR007052">
    <property type="entry name" value="CS_dom"/>
</dbReference>
<accession>A0A1Y5I689</accession>
<evidence type="ECO:0000313" key="3">
    <source>
        <dbReference type="EMBL" id="CEG00258.1"/>
    </source>
</evidence>
<evidence type="ECO:0000256" key="1">
    <source>
        <dbReference type="SAM" id="MobiDB-lite"/>
    </source>
</evidence>
<proteinExistence type="predicted"/>
<protein>
    <submittedName>
        <fullName evidence="3">HSP20-like chaperone</fullName>
    </submittedName>
</protein>
<dbReference type="PROSITE" id="PS51203">
    <property type="entry name" value="CS"/>
    <property type="match status" value="1"/>
</dbReference>
<dbReference type="Gene3D" id="2.60.40.790">
    <property type="match status" value="1"/>
</dbReference>
<accession>A0A454Y2D2</accession>
<feature type="domain" description="CS" evidence="2">
    <location>
        <begin position="173"/>
        <end position="272"/>
    </location>
</feature>
<evidence type="ECO:0000313" key="5">
    <source>
        <dbReference type="Proteomes" id="UP000009170"/>
    </source>
</evidence>
<reference evidence="4" key="3">
    <citation type="submission" date="2017-04" db="EMBL/GenBank/DDBJ databases">
        <title>Population genomics of picophytoplankton unveils novel chromosome hypervariability.</title>
        <authorList>
            <consortium name="DOE Joint Genome Institute"/>
            <person name="Blanc-Mathieu R."/>
            <person name="Krasovec M."/>
            <person name="Hebrard M."/>
            <person name="Yau S."/>
            <person name="Desgranges E."/>
            <person name="Martin J."/>
            <person name="Schackwitz W."/>
            <person name="Kuo A."/>
            <person name="Salin G."/>
            <person name="Donnadieu C."/>
            <person name="Desdevises Y."/>
            <person name="Sanchez-Ferandin S."/>
            <person name="Moreau H."/>
            <person name="Rivals E."/>
            <person name="Grigoriev I.V."/>
            <person name="Grimsley N."/>
            <person name="Eyre-Walker A."/>
            <person name="Piganeau G."/>
        </authorList>
    </citation>
    <scope>NUCLEOTIDE SEQUENCE [LARGE SCALE GENOMIC DNA]</scope>
    <source>
        <strain evidence="4">RCC 1115</strain>
    </source>
</reference>
<dbReference type="InterPro" id="IPR011990">
    <property type="entry name" value="TPR-like_helical_dom_sf"/>
</dbReference>
<dbReference type="EMBL" id="CAID01000016">
    <property type="protein sequence ID" value="CEG00258.1"/>
    <property type="molecule type" value="Genomic_DNA"/>
</dbReference>
<dbReference type="Gene3D" id="1.25.40.10">
    <property type="entry name" value="Tetratricopeptide repeat domain"/>
    <property type="match status" value="1"/>
</dbReference>
<dbReference type="CDD" id="cd06463">
    <property type="entry name" value="p23_like"/>
    <property type="match status" value="1"/>
</dbReference>
<dbReference type="OrthoDB" id="551028at2759"/>
<dbReference type="EMBL" id="KZ155838">
    <property type="protein sequence ID" value="OUS42682.1"/>
    <property type="molecule type" value="Genomic_DNA"/>
</dbReference>
<organism evidence="3 5">
    <name type="scientific">Ostreococcus tauri</name>
    <name type="common">Marine green alga</name>
    <dbReference type="NCBI Taxonomy" id="70448"/>
    <lineage>
        <taxon>Eukaryota</taxon>
        <taxon>Viridiplantae</taxon>
        <taxon>Chlorophyta</taxon>
        <taxon>Mamiellophyceae</taxon>
        <taxon>Mamiellales</taxon>
        <taxon>Bathycoccaceae</taxon>
        <taxon>Ostreococcus</taxon>
    </lineage>
</organism>
<dbReference type="InterPro" id="IPR008978">
    <property type="entry name" value="HSP20-like_chaperone"/>
</dbReference>
<reference evidence="3 5" key="1">
    <citation type="journal article" date="2006" name="Proc. Natl. Acad. Sci. U.S.A.">
        <title>Genome analysis of the smallest free-living eukaryote Ostreococcus tauri unveils many unique features.</title>
        <authorList>
            <person name="Derelle E."/>
            <person name="Ferraz C."/>
            <person name="Rombauts S."/>
            <person name="Rouze P."/>
            <person name="Worden A.Z."/>
            <person name="Robbens S."/>
            <person name="Partensky F."/>
            <person name="Degroeve S."/>
            <person name="Echeynie S."/>
            <person name="Cooke R."/>
            <person name="Saeys Y."/>
            <person name="Wuyts J."/>
            <person name="Jabbari K."/>
            <person name="Bowler C."/>
            <person name="Panaud O."/>
            <person name="Piegu B."/>
            <person name="Ball S.G."/>
            <person name="Ral J.-P."/>
            <person name="Bouget F.-Y."/>
            <person name="Piganeau G."/>
            <person name="De Baets B."/>
            <person name="Picard A."/>
            <person name="Delseny M."/>
            <person name="Demaille J."/>
            <person name="Van de Peer Y."/>
            <person name="Moreau H."/>
        </authorList>
    </citation>
    <scope>NUCLEOTIDE SEQUENCE [LARGE SCALE GENOMIC DNA]</scope>
    <source>
        <strain evidence="3 5">OTTH0595</strain>
    </source>
</reference>
<reference evidence="3" key="2">
    <citation type="journal article" date="2014" name="BMC Genomics">
        <title>An improved genome of the model marine alga Ostreococcus tauri unfolds by assessing Illumina de novo assemblies.</title>
        <authorList>
            <person name="Blanc-Mathieu R."/>
            <person name="Verhelst B."/>
            <person name="Derelle E."/>
            <person name="Rombauts S."/>
            <person name="Bouget F.Y."/>
            <person name="Carre I."/>
            <person name="Chateau A."/>
            <person name="Eyre-Walker A."/>
            <person name="Grimsley N."/>
            <person name="Moreau H."/>
            <person name="Piegu B."/>
            <person name="Rivals E."/>
            <person name="Schackwitz W."/>
            <person name="Van de Peer Y."/>
            <person name="Piganeau G."/>
        </authorList>
    </citation>
    <scope>NUCLEOTIDE SEQUENCE</scope>
    <source>
        <strain evidence="3">RCC4221</strain>
    </source>
</reference>
<evidence type="ECO:0000259" key="2">
    <source>
        <dbReference type="PROSITE" id="PS51203"/>
    </source>
</evidence>